<proteinExistence type="predicted"/>
<feature type="transmembrane region" description="Helical" evidence="5">
    <location>
        <begin position="36"/>
        <end position="58"/>
    </location>
</feature>
<evidence type="ECO:0000256" key="4">
    <source>
        <dbReference type="ARBA" id="ARBA00023136"/>
    </source>
</evidence>
<feature type="transmembrane region" description="Helical" evidence="5">
    <location>
        <begin position="115"/>
        <end position="133"/>
    </location>
</feature>
<comment type="caution">
    <text evidence="7">The sequence shown here is derived from an EMBL/GenBank/DDBJ whole genome shotgun (WGS) entry which is preliminary data.</text>
</comment>
<evidence type="ECO:0000256" key="1">
    <source>
        <dbReference type="ARBA" id="ARBA00004141"/>
    </source>
</evidence>
<dbReference type="AlphaFoldDB" id="A0A504TZX8"/>
<dbReference type="Pfam" id="PF04932">
    <property type="entry name" value="Wzy_C"/>
    <property type="match status" value="1"/>
</dbReference>
<feature type="transmembrane region" description="Helical" evidence="5">
    <location>
        <begin position="245"/>
        <end position="263"/>
    </location>
</feature>
<dbReference type="GO" id="GO:0016020">
    <property type="term" value="C:membrane"/>
    <property type="evidence" value="ECO:0007669"/>
    <property type="project" value="UniProtKB-SubCell"/>
</dbReference>
<evidence type="ECO:0000313" key="7">
    <source>
        <dbReference type="EMBL" id="TPP03695.1"/>
    </source>
</evidence>
<feature type="transmembrane region" description="Helical" evidence="5">
    <location>
        <begin position="187"/>
        <end position="209"/>
    </location>
</feature>
<keyword evidence="7" id="KW-0436">Ligase</keyword>
<evidence type="ECO:0000256" key="2">
    <source>
        <dbReference type="ARBA" id="ARBA00022692"/>
    </source>
</evidence>
<dbReference type="EMBL" id="VFYP01000011">
    <property type="protein sequence ID" value="TPP03695.1"/>
    <property type="molecule type" value="Genomic_DNA"/>
</dbReference>
<organism evidence="7 8">
    <name type="scientific">Rhizobium glycinendophyticum</name>
    <dbReference type="NCBI Taxonomy" id="2589807"/>
    <lineage>
        <taxon>Bacteria</taxon>
        <taxon>Pseudomonadati</taxon>
        <taxon>Pseudomonadota</taxon>
        <taxon>Alphaproteobacteria</taxon>
        <taxon>Hyphomicrobiales</taxon>
        <taxon>Rhizobiaceae</taxon>
        <taxon>Rhizobium/Agrobacterium group</taxon>
        <taxon>Rhizobium</taxon>
    </lineage>
</organism>
<evidence type="ECO:0000256" key="5">
    <source>
        <dbReference type="SAM" id="Phobius"/>
    </source>
</evidence>
<feature type="transmembrane region" description="Helical" evidence="5">
    <location>
        <begin position="398"/>
        <end position="416"/>
    </location>
</feature>
<feature type="transmembrane region" description="Helical" evidence="5">
    <location>
        <begin position="221"/>
        <end position="239"/>
    </location>
</feature>
<feature type="transmembrane region" description="Helical" evidence="5">
    <location>
        <begin position="12"/>
        <end position="30"/>
    </location>
</feature>
<dbReference type="PANTHER" id="PTHR37422:SF23">
    <property type="entry name" value="TEICHURONIC ACID BIOSYNTHESIS PROTEIN TUAE"/>
    <property type="match status" value="1"/>
</dbReference>
<keyword evidence="3 5" id="KW-1133">Transmembrane helix</keyword>
<protein>
    <submittedName>
        <fullName evidence="7">O-antigen ligase family protein</fullName>
    </submittedName>
</protein>
<comment type="subcellular location">
    <subcellularLocation>
        <location evidence="1">Membrane</location>
        <topology evidence="1">Multi-pass membrane protein</topology>
    </subcellularLocation>
</comment>
<keyword evidence="2 5" id="KW-0812">Transmembrane</keyword>
<dbReference type="GO" id="GO:0016874">
    <property type="term" value="F:ligase activity"/>
    <property type="evidence" value="ECO:0007669"/>
    <property type="project" value="UniProtKB-KW"/>
</dbReference>
<dbReference type="Proteomes" id="UP000316429">
    <property type="component" value="Unassembled WGS sequence"/>
</dbReference>
<keyword evidence="4 5" id="KW-0472">Membrane</keyword>
<dbReference type="PANTHER" id="PTHR37422">
    <property type="entry name" value="TEICHURONIC ACID BIOSYNTHESIS PROTEIN TUAE"/>
    <property type="match status" value="1"/>
</dbReference>
<feature type="transmembrane region" description="Helical" evidence="5">
    <location>
        <begin position="422"/>
        <end position="441"/>
    </location>
</feature>
<accession>A0A504TZX8</accession>
<sequence length="451" mass="48897">MAGAIMTRPLINSISMWAVVVVLTITPFALGGNRPLVWPIVLMVLAAILCLNTAALLLTRSKPAASLSGFKVEVLLGISFLAFAVLQIVPLRMFQLFYVPDLPQSGTISVAPGETLLAIIAWSNVAIISYLALQFTRNEQRAIQFLDILFWVITLHAACGFLLFYEFEDATVIGPKWAYLGSMTGAFVNRNTFATFLASGAVLGVVSLVRDLDQGVGYGRLRAVLLKLPAILLVLAVLNGTGSRMGLFVGLVGIVLVLLLSSFKGRSGRSIKFRVSMLALGAIVALPVLIIGFGGLTLERLGSVDRDADIRTELYQQTWEMISKRSFTGFGGGSYELAFPLIHQQPVSIDLIWQKAHNSYLGLWADYGLIFGSIPWLILLCLLVRLIHVYWTRRTPDYVAITSLSIATIACLHALVDFSLEIQGYSLLFAAIIGTAAGRIASGAERSKSAT</sequence>
<feature type="transmembrane region" description="Helical" evidence="5">
    <location>
        <begin position="70"/>
        <end position="95"/>
    </location>
</feature>
<feature type="transmembrane region" description="Helical" evidence="5">
    <location>
        <begin position="367"/>
        <end position="386"/>
    </location>
</feature>
<feature type="transmembrane region" description="Helical" evidence="5">
    <location>
        <begin position="145"/>
        <end position="167"/>
    </location>
</feature>
<name>A0A504TZX8_9HYPH</name>
<feature type="domain" description="O-antigen ligase-related" evidence="6">
    <location>
        <begin position="230"/>
        <end position="370"/>
    </location>
</feature>
<evidence type="ECO:0000259" key="6">
    <source>
        <dbReference type="Pfam" id="PF04932"/>
    </source>
</evidence>
<dbReference type="InterPro" id="IPR007016">
    <property type="entry name" value="O-antigen_ligase-rel_domated"/>
</dbReference>
<keyword evidence="8" id="KW-1185">Reference proteome</keyword>
<feature type="transmembrane region" description="Helical" evidence="5">
    <location>
        <begin position="275"/>
        <end position="296"/>
    </location>
</feature>
<dbReference type="InterPro" id="IPR051533">
    <property type="entry name" value="WaaL-like"/>
</dbReference>
<evidence type="ECO:0000313" key="8">
    <source>
        <dbReference type="Proteomes" id="UP000316429"/>
    </source>
</evidence>
<reference evidence="7 8" key="1">
    <citation type="submission" date="2019-06" db="EMBL/GenBank/DDBJ databases">
        <title>Rhizobium sp. CL12 isolated from roots of soybean.</title>
        <authorList>
            <person name="Wang C."/>
        </authorList>
    </citation>
    <scope>NUCLEOTIDE SEQUENCE [LARGE SCALE GENOMIC DNA]</scope>
    <source>
        <strain evidence="7 8">CL12</strain>
    </source>
</reference>
<gene>
    <name evidence="7" type="ORF">FJQ55_23205</name>
</gene>
<evidence type="ECO:0000256" key="3">
    <source>
        <dbReference type="ARBA" id="ARBA00022989"/>
    </source>
</evidence>